<dbReference type="PANTHER" id="PTHR30222:SF17">
    <property type="entry name" value="SPERMIDINE_PUTRESCINE-BINDING PERIPLASMIC PROTEIN"/>
    <property type="match status" value="1"/>
</dbReference>
<evidence type="ECO:0000256" key="3">
    <source>
        <dbReference type="ARBA" id="ARBA00022729"/>
    </source>
</evidence>
<dbReference type="EMBL" id="BAAANF010000003">
    <property type="protein sequence ID" value="GAA1669716.1"/>
    <property type="molecule type" value="Genomic_DNA"/>
</dbReference>
<evidence type="ECO:0000313" key="7">
    <source>
        <dbReference type="Proteomes" id="UP001500280"/>
    </source>
</evidence>
<dbReference type="PANTHER" id="PTHR30222">
    <property type="entry name" value="SPERMIDINE/PUTRESCINE-BINDING PERIPLASMIC PROTEIN"/>
    <property type="match status" value="1"/>
</dbReference>
<comment type="caution">
    <text evidence="6">The sequence shown here is derived from an EMBL/GenBank/DDBJ whole genome shotgun (WGS) entry which is preliminary data.</text>
</comment>
<dbReference type="InterPro" id="IPR006059">
    <property type="entry name" value="SBP"/>
</dbReference>
<evidence type="ECO:0000313" key="6">
    <source>
        <dbReference type="EMBL" id="GAA1669716.1"/>
    </source>
</evidence>
<dbReference type="RefSeq" id="WP_344145673.1">
    <property type="nucleotide sequence ID" value="NZ_BAAANF010000003.1"/>
</dbReference>
<dbReference type="PRINTS" id="PR00909">
    <property type="entry name" value="SPERMDNBNDNG"/>
</dbReference>
<name>A0ABP4SC30_9ACTN</name>
<dbReference type="Proteomes" id="UP001500280">
    <property type="component" value="Unassembled WGS sequence"/>
</dbReference>
<keyword evidence="7" id="KW-1185">Reference proteome</keyword>
<dbReference type="SUPFAM" id="SSF53850">
    <property type="entry name" value="Periplasmic binding protein-like II"/>
    <property type="match status" value="1"/>
</dbReference>
<evidence type="ECO:0000256" key="4">
    <source>
        <dbReference type="ARBA" id="ARBA00022764"/>
    </source>
</evidence>
<dbReference type="Pfam" id="PF13416">
    <property type="entry name" value="SBP_bac_8"/>
    <property type="match status" value="1"/>
</dbReference>
<dbReference type="InterPro" id="IPR001188">
    <property type="entry name" value="Sperm_putr-bd"/>
</dbReference>
<keyword evidence="4" id="KW-0574">Periplasm</keyword>
<dbReference type="CDD" id="cd13590">
    <property type="entry name" value="PBP2_PotD_PotF_like"/>
    <property type="match status" value="1"/>
</dbReference>
<gene>
    <name evidence="6" type="ORF">GCM10009745_10180</name>
</gene>
<keyword evidence="2" id="KW-0813">Transport</keyword>
<evidence type="ECO:0000256" key="2">
    <source>
        <dbReference type="ARBA" id="ARBA00022448"/>
    </source>
</evidence>
<protein>
    <submittedName>
        <fullName evidence="6">ABC transporter substrate-binding protein</fullName>
    </submittedName>
</protein>
<evidence type="ECO:0000256" key="1">
    <source>
        <dbReference type="ARBA" id="ARBA00004418"/>
    </source>
</evidence>
<sequence length="370" mass="39983">MRSPRRLAALLAAALAIGGCSAPDNHAEPQPTTSYPSTVQKGSTLTIYSWADYISQENLTAFEAATGVKVTVDAYASAEEAVAKLRLTQGTSGYDLVVMDGSYIPQLTQSKSLLAWDKSRLPGLSGLSKTFTGKSWDPSNTYAIPKSGGSTGYVWDSAIIKTPPANWNSFYADFADPSVKRRTSVIDGAPSFVGSYFWGNGISDQTTERSDYAAAEQFYTDKVLPHLKAFNSYPRSELASGEIVLAQAFTGDARGALMDGPKTLRFALGGPKTDLYVDHWVLPKGSQNIAAAHAFVEFLLKPENAARETKAIGYYTGVEASKSLLKDLPYKEIVFFDEGVPADRFVPAEVTPARKQAVATFQRLKAVVSR</sequence>
<dbReference type="Gene3D" id="3.40.190.10">
    <property type="entry name" value="Periplasmic binding protein-like II"/>
    <property type="match status" value="2"/>
</dbReference>
<comment type="subcellular location">
    <subcellularLocation>
        <location evidence="1">Periplasm</location>
    </subcellularLocation>
</comment>
<accession>A0ABP4SC30</accession>
<organism evidence="6 7">
    <name type="scientific">Kribbella yunnanensis</name>
    <dbReference type="NCBI Taxonomy" id="190194"/>
    <lineage>
        <taxon>Bacteria</taxon>
        <taxon>Bacillati</taxon>
        <taxon>Actinomycetota</taxon>
        <taxon>Actinomycetes</taxon>
        <taxon>Propionibacteriales</taxon>
        <taxon>Kribbellaceae</taxon>
        <taxon>Kribbella</taxon>
    </lineage>
</organism>
<dbReference type="PROSITE" id="PS51257">
    <property type="entry name" value="PROKAR_LIPOPROTEIN"/>
    <property type="match status" value="1"/>
</dbReference>
<proteinExistence type="predicted"/>
<keyword evidence="3 5" id="KW-0732">Signal</keyword>
<feature type="chain" id="PRO_5045595272" evidence="5">
    <location>
        <begin position="23"/>
        <end position="370"/>
    </location>
</feature>
<reference evidence="7" key="1">
    <citation type="journal article" date="2019" name="Int. J. Syst. Evol. Microbiol.">
        <title>The Global Catalogue of Microorganisms (GCM) 10K type strain sequencing project: providing services to taxonomists for standard genome sequencing and annotation.</title>
        <authorList>
            <consortium name="The Broad Institute Genomics Platform"/>
            <consortium name="The Broad Institute Genome Sequencing Center for Infectious Disease"/>
            <person name="Wu L."/>
            <person name="Ma J."/>
        </authorList>
    </citation>
    <scope>NUCLEOTIDE SEQUENCE [LARGE SCALE GENOMIC DNA]</scope>
    <source>
        <strain evidence="7">JCM 14307</strain>
    </source>
</reference>
<feature type="signal peptide" evidence="5">
    <location>
        <begin position="1"/>
        <end position="22"/>
    </location>
</feature>
<evidence type="ECO:0000256" key="5">
    <source>
        <dbReference type="SAM" id="SignalP"/>
    </source>
</evidence>